<evidence type="ECO:0000256" key="3">
    <source>
        <dbReference type="ARBA" id="ARBA00008442"/>
    </source>
</evidence>
<keyword evidence="7" id="KW-0238">DNA-binding</keyword>
<evidence type="ECO:0000256" key="2">
    <source>
        <dbReference type="ARBA" id="ARBA00004574"/>
    </source>
</evidence>
<evidence type="ECO:0000313" key="10">
    <source>
        <dbReference type="EMBL" id="KAF0359584.1"/>
    </source>
</evidence>
<evidence type="ECO:0000256" key="1">
    <source>
        <dbReference type="ARBA" id="ARBA00004123"/>
    </source>
</evidence>
<dbReference type="InterPro" id="IPR012340">
    <property type="entry name" value="NA-bd_OB-fold"/>
</dbReference>
<evidence type="ECO:0000256" key="5">
    <source>
        <dbReference type="ARBA" id="ARBA00022454"/>
    </source>
</evidence>
<dbReference type="Proteomes" id="UP000439903">
    <property type="component" value="Unassembled WGS sequence"/>
</dbReference>
<comment type="subcellular location">
    <subcellularLocation>
        <location evidence="2">Chromosome</location>
        <location evidence="2">Telomere</location>
    </subcellularLocation>
    <subcellularLocation>
        <location evidence="1">Nucleus</location>
    </subcellularLocation>
</comment>
<organism evidence="10 11">
    <name type="scientific">Gigaspora margarita</name>
    <dbReference type="NCBI Taxonomy" id="4874"/>
    <lineage>
        <taxon>Eukaryota</taxon>
        <taxon>Fungi</taxon>
        <taxon>Fungi incertae sedis</taxon>
        <taxon>Mucoromycota</taxon>
        <taxon>Glomeromycotina</taxon>
        <taxon>Glomeromycetes</taxon>
        <taxon>Diversisporales</taxon>
        <taxon>Gigasporaceae</taxon>
        <taxon>Gigaspora</taxon>
    </lineage>
</organism>
<dbReference type="GO" id="GO:0000783">
    <property type="term" value="C:nuclear telomere cap complex"/>
    <property type="evidence" value="ECO:0007669"/>
    <property type="project" value="TreeGrafter"/>
</dbReference>
<evidence type="ECO:0000313" key="11">
    <source>
        <dbReference type="Proteomes" id="UP000439903"/>
    </source>
</evidence>
<keyword evidence="8" id="KW-0539">Nucleus</keyword>
<name>A0A8H3WXJ3_GIGMA</name>
<keyword evidence="5" id="KW-0158">Chromosome</keyword>
<comment type="similarity">
    <text evidence="3">Belongs to the telombin family.</text>
</comment>
<dbReference type="InterPro" id="IPR011564">
    <property type="entry name" value="Telomer_end-bd_POT1/Cdc13"/>
</dbReference>
<accession>A0A8H3WXJ3</accession>
<keyword evidence="11" id="KW-1185">Reference proteome</keyword>
<dbReference type="EMBL" id="WTPW01002936">
    <property type="protein sequence ID" value="KAF0359584.1"/>
    <property type="molecule type" value="Genomic_DNA"/>
</dbReference>
<sequence length="470" mass="54416">MTLELKRVKVEGYSLLSDLAMGERVTVVGIVKLCSPLRRSKGPDWTRSIQITDPSVNGKITVIIFRAQHTDLPEADIGSIFLGTGLRVNYFMNSPQLIAYKLESTCTILNDDDFRENKMCNKDTKIMAYAKQLRNWWRNIENFYIEAPKSRQLTTIADIRGPNVFFDTIAEVVEIQRIEHTTELFITDYTRNELLSNNNYVWNLPNELGACNIFQVSLWDEHMTDSQDFKVGMYLYLQNIRTKYNSFNHFQGVIHGDPETRRTRVIQVDVELPDVEELIKRKELFKKKFFSVGPRITSIIDCRVKPTPISDILKSNEAPYKFFTRGRIFDYYPRDIEFFVQPYCVDCDDIIHSETENIKEIKKCPNSTNSPHTITFVYDFFLLFEDGLGTTLPTLVSGPDAARFLKQILPANVMQNETSRQTLLNLTRKLLGNIIDHNEPTDFFDFCVEAYRPPGNSEILYKLVNTVLEL</sequence>
<dbReference type="Gene3D" id="2.40.50.140">
    <property type="entry name" value="Nucleic acid-binding proteins"/>
    <property type="match status" value="2"/>
</dbReference>
<keyword evidence="6" id="KW-0779">Telomere</keyword>
<dbReference type="InterPro" id="IPR032042">
    <property type="entry name" value="POT1PC"/>
</dbReference>
<dbReference type="GO" id="GO:0032210">
    <property type="term" value="P:regulation of telomere maintenance via telomerase"/>
    <property type="evidence" value="ECO:0007669"/>
    <property type="project" value="TreeGrafter"/>
</dbReference>
<evidence type="ECO:0000256" key="6">
    <source>
        <dbReference type="ARBA" id="ARBA00022895"/>
    </source>
</evidence>
<gene>
    <name evidence="10" type="ORF">F8M41_014340</name>
</gene>
<proteinExistence type="inferred from homology"/>
<protein>
    <recommendedName>
        <fullName evidence="4">Protection of telomeres protein 1</fullName>
    </recommendedName>
</protein>
<dbReference type="GO" id="GO:0098505">
    <property type="term" value="F:G-rich strand telomeric DNA binding"/>
    <property type="evidence" value="ECO:0007669"/>
    <property type="project" value="TreeGrafter"/>
</dbReference>
<evidence type="ECO:0000256" key="4">
    <source>
        <dbReference type="ARBA" id="ARBA00015253"/>
    </source>
</evidence>
<dbReference type="SMART" id="SM00976">
    <property type="entry name" value="Telo_bind"/>
    <property type="match status" value="1"/>
</dbReference>
<dbReference type="Pfam" id="PF16686">
    <property type="entry name" value="POT1PC"/>
    <property type="match status" value="1"/>
</dbReference>
<dbReference type="PANTHER" id="PTHR14513:SF0">
    <property type="entry name" value="PROTECTION OF TELOMERES PROTEIN 1"/>
    <property type="match status" value="1"/>
</dbReference>
<reference evidence="10 11" key="1">
    <citation type="journal article" date="2019" name="Environ. Microbiol.">
        <title>At the nexus of three kingdoms: the genome of the mycorrhizal fungus Gigaspora margarita provides insights into plant, endobacterial and fungal interactions.</title>
        <authorList>
            <person name="Venice F."/>
            <person name="Ghignone S."/>
            <person name="Salvioli di Fossalunga A."/>
            <person name="Amselem J."/>
            <person name="Novero M."/>
            <person name="Xianan X."/>
            <person name="Sedzielewska Toro K."/>
            <person name="Morin E."/>
            <person name="Lipzen A."/>
            <person name="Grigoriev I.V."/>
            <person name="Henrissat B."/>
            <person name="Martin F.M."/>
            <person name="Bonfante P."/>
        </authorList>
    </citation>
    <scope>NUCLEOTIDE SEQUENCE [LARGE SCALE GENOMIC DNA]</scope>
    <source>
        <strain evidence="10 11">BEG34</strain>
    </source>
</reference>
<dbReference type="GO" id="GO:0010521">
    <property type="term" value="F:telomerase inhibitor activity"/>
    <property type="evidence" value="ECO:0007669"/>
    <property type="project" value="TreeGrafter"/>
</dbReference>
<evidence type="ECO:0000256" key="7">
    <source>
        <dbReference type="ARBA" id="ARBA00023125"/>
    </source>
</evidence>
<dbReference type="Pfam" id="PF02765">
    <property type="entry name" value="POT1"/>
    <property type="match status" value="1"/>
</dbReference>
<dbReference type="OrthoDB" id="2186770at2759"/>
<dbReference type="GO" id="GO:0016233">
    <property type="term" value="P:telomere capping"/>
    <property type="evidence" value="ECO:0007669"/>
    <property type="project" value="TreeGrafter"/>
</dbReference>
<dbReference type="PANTHER" id="PTHR14513">
    <property type="entry name" value="PROTECTION OF TELOMERES 1"/>
    <property type="match status" value="1"/>
</dbReference>
<dbReference type="AlphaFoldDB" id="A0A8H3WXJ3"/>
<feature type="domain" description="Telomeric single stranded DNA binding POT1/Cdc13" evidence="9">
    <location>
        <begin position="13"/>
        <end position="138"/>
    </location>
</feature>
<evidence type="ECO:0000256" key="8">
    <source>
        <dbReference type="ARBA" id="ARBA00023242"/>
    </source>
</evidence>
<dbReference type="InterPro" id="IPR028389">
    <property type="entry name" value="POT1"/>
</dbReference>
<comment type="caution">
    <text evidence="10">The sequence shown here is derived from an EMBL/GenBank/DDBJ whole genome shotgun (WGS) entry which is preliminary data.</text>
</comment>
<dbReference type="SUPFAM" id="SSF50249">
    <property type="entry name" value="Nucleic acid-binding proteins"/>
    <property type="match status" value="2"/>
</dbReference>
<evidence type="ECO:0000259" key="9">
    <source>
        <dbReference type="SMART" id="SM00976"/>
    </source>
</evidence>